<keyword evidence="7" id="KW-0408">Iron</keyword>
<proteinExistence type="inferred from homology"/>
<accession>A0A6J7VSI4</accession>
<evidence type="ECO:0000313" key="10">
    <source>
        <dbReference type="EMBL" id="CAB5119406.1"/>
    </source>
</evidence>
<evidence type="ECO:0000256" key="6">
    <source>
        <dbReference type="ARBA" id="ARBA00023002"/>
    </source>
</evidence>
<evidence type="ECO:0000256" key="4">
    <source>
        <dbReference type="ARBA" id="ARBA00022691"/>
    </source>
</evidence>
<dbReference type="InterPro" id="IPR001989">
    <property type="entry name" value="Radical_activat_CS"/>
</dbReference>
<organism evidence="10">
    <name type="scientific">freshwater metagenome</name>
    <dbReference type="NCBI Taxonomy" id="449393"/>
    <lineage>
        <taxon>unclassified sequences</taxon>
        <taxon>metagenomes</taxon>
        <taxon>ecological metagenomes</taxon>
    </lineage>
</organism>
<feature type="domain" description="Radical SAM core" evidence="9">
    <location>
        <begin position="18"/>
        <end position="232"/>
    </location>
</feature>
<dbReference type="AlphaFoldDB" id="A0A6J7VSI4"/>
<name>A0A6J7VSI4_9ZZZZ</name>
<keyword evidence="4" id="KW-0949">S-adenosyl-L-methionine</keyword>
<keyword evidence="3" id="KW-0004">4Fe-4S</keyword>
<dbReference type="GO" id="GO:0046872">
    <property type="term" value="F:metal ion binding"/>
    <property type="evidence" value="ECO:0007669"/>
    <property type="project" value="UniProtKB-KW"/>
</dbReference>
<reference evidence="10" key="1">
    <citation type="submission" date="2020-05" db="EMBL/GenBank/DDBJ databases">
        <authorList>
            <person name="Chiriac C."/>
            <person name="Salcher M."/>
            <person name="Ghai R."/>
            <person name="Kavagutti S V."/>
        </authorList>
    </citation>
    <scope>NUCLEOTIDE SEQUENCE</scope>
</reference>
<evidence type="ECO:0000256" key="1">
    <source>
        <dbReference type="ARBA" id="ARBA00001966"/>
    </source>
</evidence>
<dbReference type="EMBL" id="CAFBRV010000102">
    <property type="protein sequence ID" value="CAB5119406.1"/>
    <property type="molecule type" value="Genomic_DNA"/>
</dbReference>
<dbReference type="InterPro" id="IPR013785">
    <property type="entry name" value="Aldolase_TIM"/>
</dbReference>
<evidence type="ECO:0000256" key="8">
    <source>
        <dbReference type="ARBA" id="ARBA00023014"/>
    </source>
</evidence>
<evidence type="ECO:0000256" key="3">
    <source>
        <dbReference type="ARBA" id="ARBA00022485"/>
    </source>
</evidence>
<dbReference type="Gene3D" id="3.20.20.70">
    <property type="entry name" value="Aldolase class I"/>
    <property type="match status" value="1"/>
</dbReference>
<comment type="similarity">
    <text evidence="2">Belongs to the organic radical-activating enzymes family.</text>
</comment>
<dbReference type="PANTHER" id="PTHR30352:SF13">
    <property type="entry name" value="GLYCYL-RADICAL ENZYME ACTIVATING ENZYME YJJW-RELATED"/>
    <property type="match status" value="1"/>
</dbReference>
<protein>
    <submittedName>
        <fullName evidence="10">Unannotated protein</fullName>
    </submittedName>
</protein>
<dbReference type="PROSITE" id="PS51918">
    <property type="entry name" value="RADICAL_SAM"/>
    <property type="match status" value="1"/>
</dbReference>
<keyword evidence="6" id="KW-0560">Oxidoreductase</keyword>
<dbReference type="InterPro" id="IPR034457">
    <property type="entry name" value="Organic_radical-activating"/>
</dbReference>
<sequence>MLKAHQAQVASIIPFSWVDGPGNRFVLFLQGCNFNCLACHNPQTIPLHTPRARVMSVPDVLEEVRAAMPYISGITVSGGEATVQHEFVADLFSEIKKRPEFSGLTTFIDSNGNTPQLVWDSLAPFTDGVMLDLKALDDATHIALTGSSNEVVLDSIKYLDSINKLFEVRLLLVPGHNDSDEELIKTAIWLKGVNPDMKIKINAFKQHGVRATARDWPEVSDEDLSRYHSHLD</sequence>
<dbReference type="SUPFAM" id="SSF102114">
    <property type="entry name" value="Radical SAM enzymes"/>
    <property type="match status" value="1"/>
</dbReference>
<evidence type="ECO:0000256" key="2">
    <source>
        <dbReference type="ARBA" id="ARBA00009777"/>
    </source>
</evidence>
<keyword evidence="8" id="KW-0411">Iron-sulfur</keyword>
<dbReference type="GO" id="GO:0016491">
    <property type="term" value="F:oxidoreductase activity"/>
    <property type="evidence" value="ECO:0007669"/>
    <property type="project" value="UniProtKB-KW"/>
</dbReference>
<dbReference type="InterPro" id="IPR058240">
    <property type="entry name" value="rSAM_sf"/>
</dbReference>
<dbReference type="Pfam" id="PF04055">
    <property type="entry name" value="Radical_SAM"/>
    <property type="match status" value="1"/>
</dbReference>
<gene>
    <name evidence="10" type="ORF">UFOPK4410_00953</name>
</gene>
<evidence type="ECO:0000256" key="7">
    <source>
        <dbReference type="ARBA" id="ARBA00023004"/>
    </source>
</evidence>
<keyword evidence="5" id="KW-0479">Metal-binding</keyword>
<dbReference type="PROSITE" id="PS01087">
    <property type="entry name" value="RADICAL_ACTIVATING"/>
    <property type="match status" value="1"/>
</dbReference>
<comment type="cofactor">
    <cofactor evidence="1">
        <name>[4Fe-4S] cluster</name>
        <dbReference type="ChEBI" id="CHEBI:49883"/>
    </cofactor>
</comment>
<evidence type="ECO:0000256" key="5">
    <source>
        <dbReference type="ARBA" id="ARBA00022723"/>
    </source>
</evidence>
<dbReference type="InterPro" id="IPR007197">
    <property type="entry name" value="rSAM"/>
</dbReference>
<dbReference type="SFLD" id="SFLDG01066">
    <property type="entry name" value="organic_radical-activating_enz"/>
    <property type="match status" value="1"/>
</dbReference>
<dbReference type="PANTHER" id="PTHR30352">
    <property type="entry name" value="PYRUVATE FORMATE-LYASE-ACTIVATING ENZYME"/>
    <property type="match status" value="1"/>
</dbReference>
<dbReference type="GO" id="GO:0051539">
    <property type="term" value="F:4 iron, 4 sulfur cluster binding"/>
    <property type="evidence" value="ECO:0007669"/>
    <property type="project" value="UniProtKB-KW"/>
</dbReference>
<evidence type="ECO:0000259" key="9">
    <source>
        <dbReference type="PROSITE" id="PS51918"/>
    </source>
</evidence>
<dbReference type="CDD" id="cd01335">
    <property type="entry name" value="Radical_SAM"/>
    <property type="match status" value="1"/>
</dbReference>
<dbReference type="SFLD" id="SFLDS00029">
    <property type="entry name" value="Radical_SAM"/>
    <property type="match status" value="1"/>
</dbReference>